<keyword evidence="1" id="KW-0472">Membrane</keyword>
<keyword evidence="1" id="KW-1133">Transmembrane helix</keyword>
<accession>A0ABQ3I8V0</accession>
<evidence type="ECO:0000313" key="2">
    <source>
        <dbReference type="EMBL" id="GHE65194.1"/>
    </source>
</evidence>
<dbReference type="EMBL" id="BNAG01000003">
    <property type="protein sequence ID" value="GHE65194.1"/>
    <property type="molecule type" value="Genomic_DNA"/>
</dbReference>
<name>A0ABQ3I8V0_9BACT</name>
<sequence>MEILSIIWSLVKVLCFGYVAFIYLRKIFLPKERRYKRHAWRVRVNGLVNFVQRNLRRLNPNYDPRMEDFFRKLEKRKSTND</sequence>
<comment type="caution">
    <text evidence="2">The sequence shown here is derived from an EMBL/GenBank/DDBJ whole genome shotgun (WGS) entry which is preliminary data.</text>
</comment>
<proteinExistence type="predicted"/>
<gene>
    <name evidence="2" type="ORF">GCM10011340_20340</name>
</gene>
<protein>
    <submittedName>
        <fullName evidence="2">Uncharacterized protein</fullName>
    </submittedName>
</protein>
<dbReference type="Proteomes" id="UP000658258">
    <property type="component" value="Unassembled WGS sequence"/>
</dbReference>
<evidence type="ECO:0000313" key="3">
    <source>
        <dbReference type="Proteomes" id="UP000658258"/>
    </source>
</evidence>
<evidence type="ECO:0000256" key="1">
    <source>
        <dbReference type="SAM" id="Phobius"/>
    </source>
</evidence>
<organism evidence="2 3">
    <name type="scientific">Roseivirga thermotolerans</name>
    <dbReference type="NCBI Taxonomy" id="1758176"/>
    <lineage>
        <taxon>Bacteria</taxon>
        <taxon>Pseudomonadati</taxon>
        <taxon>Bacteroidota</taxon>
        <taxon>Cytophagia</taxon>
        <taxon>Cytophagales</taxon>
        <taxon>Roseivirgaceae</taxon>
        <taxon>Roseivirga</taxon>
    </lineage>
</organism>
<reference evidence="3" key="1">
    <citation type="journal article" date="2019" name="Int. J. Syst. Evol. Microbiol.">
        <title>The Global Catalogue of Microorganisms (GCM) 10K type strain sequencing project: providing services to taxonomists for standard genome sequencing and annotation.</title>
        <authorList>
            <consortium name="The Broad Institute Genomics Platform"/>
            <consortium name="The Broad Institute Genome Sequencing Center for Infectious Disease"/>
            <person name="Wu L."/>
            <person name="Ma J."/>
        </authorList>
    </citation>
    <scope>NUCLEOTIDE SEQUENCE [LARGE SCALE GENOMIC DNA]</scope>
    <source>
        <strain evidence="3">CGMCC 1.15111</strain>
    </source>
</reference>
<keyword evidence="1" id="KW-0812">Transmembrane</keyword>
<feature type="transmembrane region" description="Helical" evidence="1">
    <location>
        <begin position="6"/>
        <end position="24"/>
    </location>
</feature>
<dbReference type="RefSeq" id="WP_189630154.1">
    <property type="nucleotide sequence ID" value="NZ_BNAG01000003.1"/>
</dbReference>
<keyword evidence="3" id="KW-1185">Reference proteome</keyword>